<dbReference type="RefSeq" id="XP_022457379.1">
    <property type="nucleotide sequence ID" value="XM_022603504.1"/>
</dbReference>
<dbReference type="GO" id="GO:0051666">
    <property type="term" value="P:actin cortical patch localization"/>
    <property type="evidence" value="ECO:0007669"/>
    <property type="project" value="TreeGrafter"/>
</dbReference>
<feature type="region of interest" description="Disordered" evidence="1">
    <location>
        <begin position="474"/>
        <end position="522"/>
    </location>
</feature>
<evidence type="ECO:0000313" key="4">
    <source>
        <dbReference type="Proteomes" id="UP000019384"/>
    </source>
</evidence>
<dbReference type="InterPro" id="IPR030125">
    <property type="entry name" value="SPIN90/Ldb17"/>
</dbReference>
<dbReference type="GO" id="GO:0006897">
    <property type="term" value="P:endocytosis"/>
    <property type="evidence" value="ECO:0007669"/>
    <property type="project" value="TreeGrafter"/>
</dbReference>
<dbReference type="GO" id="GO:0071933">
    <property type="term" value="F:Arp2/3 complex binding"/>
    <property type="evidence" value="ECO:0007669"/>
    <property type="project" value="TreeGrafter"/>
</dbReference>
<keyword evidence="4" id="KW-1185">Reference proteome</keyword>
<name>W6MKT0_9ASCO</name>
<dbReference type="InterPro" id="IPR018556">
    <property type="entry name" value="SPIN90/Ldb17_LRD"/>
</dbReference>
<evidence type="ECO:0000256" key="1">
    <source>
        <dbReference type="SAM" id="MobiDB-lite"/>
    </source>
</evidence>
<dbReference type="GO" id="GO:0000147">
    <property type="term" value="P:actin cortical patch assembly"/>
    <property type="evidence" value="ECO:0007669"/>
    <property type="project" value="TreeGrafter"/>
</dbReference>
<dbReference type="Proteomes" id="UP000019384">
    <property type="component" value="Unassembled WGS sequence"/>
</dbReference>
<dbReference type="HOGENOM" id="CLU_017272_2_1_1"/>
<dbReference type="PANTHER" id="PTHR13357">
    <property type="entry name" value="SH3 ADAPTER PROTEIN SPIN90 NCK INTERACTING PROTEIN WITH SH3 DOMAIN"/>
    <property type="match status" value="1"/>
</dbReference>
<dbReference type="AlphaFoldDB" id="W6MKT0"/>
<organism evidence="3 4">
    <name type="scientific">Kuraishia capsulata CBS 1993</name>
    <dbReference type="NCBI Taxonomy" id="1382522"/>
    <lineage>
        <taxon>Eukaryota</taxon>
        <taxon>Fungi</taxon>
        <taxon>Dikarya</taxon>
        <taxon>Ascomycota</taxon>
        <taxon>Saccharomycotina</taxon>
        <taxon>Pichiomycetes</taxon>
        <taxon>Pichiales</taxon>
        <taxon>Pichiaceae</taxon>
        <taxon>Kuraishia</taxon>
    </lineage>
</organism>
<dbReference type="GeneID" id="34518767"/>
<accession>W6MKT0</accession>
<dbReference type="EMBL" id="HG793126">
    <property type="protein sequence ID" value="CDK25367.1"/>
    <property type="molecule type" value="Genomic_DNA"/>
</dbReference>
<sequence length="522" mass="59394">MSTASAEMPDGEESHLTVDGFWDMANEVLYSKVYFDPNTGEYVTIRPDSCSSDEMNMIIVSYISLCTTHSEEIGSLFEGGVDSFHYSAAKLLIDCSYYQENLGFCIRKLLSLLNYIAQSALTLAEGIEYDKGVGHEIEIKETLNMNQRMVRTIGWILYINYTANNSIMTVLEEFQGFITICETLTCYCKLKEKLKDLPEYSDAIKNPYYSTYSNFLELLYEICKNSTISSEDLAAVDICFLEFLFKSLTISTRDEDELNFLKFKLLLVMNEQYMVSFYSSEEAERIPNKAFNAMIEGTNFRNFSECLMLNFNREKDHIIQILMLKVLYMVFTTSSTCQWFYLNDLKVLVDIFLRELNDLSLVEDEALINTYLRVIYPMLMFSVLKSESYKKESLVEVMRYLNSAEESAESTKRLSGRCLELRALKFADEGDLLRKSFSSVSSSNSGMDMPDSPQVAASMGYHNATMLNDRDDAISITSNSSNGSSTKPRKRAPPPPLPRKMLGSRNSSSSDVALARTGRRVD</sequence>
<dbReference type="GO" id="GO:0030479">
    <property type="term" value="C:actin cortical patch"/>
    <property type="evidence" value="ECO:0007669"/>
    <property type="project" value="TreeGrafter"/>
</dbReference>
<evidence type="ECO:0000313" key="3">
    <source>
        <dbReference type="EMBL" id="CDK25367.1"/>
    </source>
</evidence>
<gene>
    <name evidence="3" type="ORF">KUCA_T00001336001</name>
</gene>
<evidence type="ECO:0000259" key="2">
    <source>
        <dbReference type="Pfam" id="PF09431"/>
    </source>
</evidence>
<dbReference type="OrthoDB" id="445362at2759"/>
<reference evidence="3" key="1">
    <citation type="submission" date="2013-12" db="EMBL/GenBank/DDBJ databases">
        <authorList>
            <person name="Genoscope - CEA"/>
        </authorList>
    </citation>
    <scope>NUCLEOTIDE SEQUENCE</scope>
    <source>
        <strain evidence="3">CBS 1993</strain>
    </source>
</reference>
<proteinExistence type="predicted"/>
<dbReference type="PANTHER" id="PTHR13357:SF1">
    <property type="entry name" value="NCK-INTERACTING PROTEIN WITH SH3 DOMAIN"/>
    <property type="match status" value="1"/>
</dbReference>
<feature type="compositionally biased region" description="Low complexity" evidence="1">
    <location>
        <begin position="474"/>
        <end position="486"/>
    </location>
</feature>
<dbReference type="STRING" id="1382522.W6MKT0"/>
<feature type="domain" description="SPIN90/Ldb17 leucine-rich" evidence="2">
    <location>
        <begin position="256"/>
        <end position="393"/>
    </location>
</feature>
<reference evidence="3" key="2">
    <citation type="submission" date="2014-02" db="EMBL/GenBank/DDBJ databases">
        <title>Complete DNA sequence of /Kuraishia capsulata/ illustrates novel genomic features among budding yeasts (/Saccharomycotina/).</title>
        <authorList>
            <person name="Morales L."/>
            <person name="Noel B."/>
            <person name="Porcel B."/>
            <person name="Marcet-Houben M."/>
            <person name="Hullo M-F."/>
            <person name="Sacerdot C."/>
            <person name="Tekaia F."/>
            <person name="Leh-Louis V."/>
            <person name="Despons L."/>
            <person name="Khanna V."/>
            <person name="Aury J-M."/>
            <person name="Barbe V."/>
            <person name="Couloux A."/>
            <person name="Labadie K."/>
            <person name="Pelletier E."/>
            <person name="Souciet J-L."/>
            <person name="Boekhout T."/>
            <person name="Gabaldon T."/>
            <person name="Wincker P."/>
            <person name="Dujon B."/>
        </authorList>
    </citation>
    <scope>NUCLEOTIDE SEQUENCE</scope>
    <source>
        <strain evidence="3">CBS 1993</strain>
    </source>
</reference>
<protein>
    <recommendedName>
        <fullName evidence="2">SPIN90/Ldb17 leucine-rich domain-containing protein</fullName>
    </recommendedName>
</protein>
<dbReference type="Pfam" id="PF09431">
    <property type="entry name" value="SPIN90_LRD"/>
    <property type="match status" value="1"/>
</dbReference>